<comment type="caution">
    <text evidence="4">The sequence shown here is derived from an EMBL/GenBank/DDBJ whole genome shotgun (WGS) entry which is preliminary data.</text>
</comment>
<dbReference type="InterPro" id="IPR013655">
    <property type="entry name" value="PAS_fold_3"/>
</dbReference>
<dbReference type="InterPro" id="IPR029787">
    <property type="entry name" value="Nucleotide_cyclase"/>
</dbReference>
<evidence type="ECO:0000259" key="3">
    <source>
        <dbReference type="PROSITE" id="PS50887"/>
    </source>
</evidence>
<reference evidence="4 5" key="1">
    <citation type="submission" date="2019-12" db="EMBL/GenBank/DDBJ databases">
        <title>Sporaefaciens musculi gen. nov., sp. nov., a novel bacterium isolated from the caecum of an obese mouse.</title>
        <authorList>
            <person name="Rasmussen T.S."/>
            <person name="Streidl T."/>
            <person name="Hitch T.C.A."/>
            <person name="Wortmann E."/>
            <person name="Deptula P."/>
            <person name="Hansen M."/>
            <person name="Nielsen D.S."/>
            <person name="Clavel T."/>
            <person name="Vogensen F.K."/>
        </authorList>
    </citation>
    <scope>NUCLEOTIDE SEQUENCE [LARGE SCALE GENOMIC DNA]</scope>
    <source>
        <strain evidence="4 5">WCA-9-b2</strain>
    </source>
</reference>
<dbReference type="CDD" id="cd01949">
    <property type="entry name" value="GGDEF"/>
    <property type="match status" value="1"/>
</dbReference>
<evidence type="ECO:0000313" key="5">
    <source>
        <dbReference type="Proteomes" id="UP000460412"/>
    </source>
</evidence>
<dbReference type="Proteomes" id="UP000460412">
    <property type="component" value="Unassembled WGS sequence"/>
</dbReference>
<dbReference type="InterPro" id="IPR035965">
    <property type="entry name" value="PAS-like_dom_sf"/>
</dbReference>
<dbReference type="SUPFAM" id="SSF55785">
    <property type="entry name" value="PYP-like sensor domain (PAS domain)"/>
    <property type="match status" value="2"/>
</dbReference>
<dbReference type="SMART" id="SM00086">
    <property type="entry name" value="PAC"/>
    <property type="match status" value="2"/>
</dbReference>
<dbReference type="PROSITE" id="PS50887">
    <property type="entry name" value="GGDEF"/>
    <property type="match status" value="1"/>
</dbReference>
<dbReference type="EMBL" id="WUQX01000001">
    <property type="protein sequence ID" value="MXP78089.1"/>
    <property type="molecule type" value="Genomic_DNA"/>
</dbReference>
<dbReference type="InterPro" id="IPR001610">
    <property type="entry name" value="PAC"/>
</dbReference>
<evidence type="ECO:0000259" key="2">
    <source>
        <dbReference type="PROSITE" id="PS50883"/>
    </source>
</evidence>
<dbReference type="NCBIfam" id="TIGR00254">
    <property type="entry name" value="GGDEF"/>
    <property type="match status" value="1"/>
</dbReference>
<dbReference type="Pfam" id="PF00990">
    <property type="entry name" value="GGDEF"/>
    <property type="match status" value="1"/>
</dbReference>
<gene>
    <name evidence="4" type="ORF">GN277_22850</name>
</gene>
<sequence>MEKGITTGTGNAVGQAAFDLNPLTGLHYMRSFMQAARIYLENVQPGAYAMAAIDIEHFRMINTFCGRDKGDELLIFISNCLKRNIKQYGGVAGHFNGDDFCIIMPFQLEIFRALWDEIAVNMGQLNGIAHSLPAIGIYTLDDLMLEPEIMYDRATMALSYALGSHMNRIRIYDPNMENSLEREWQVLSDVKAALENDEFTFYAQPQYDITTRKIVGAEALVRWIHYGKLISPGVFIPVLEKNGSITPLDQVVWTKVVEWLKSWITKGYHPVPISINISRLDILTIDVPNFLINLTDTYQVPRKYLKCEITESAYAEDGQRVIDTVKRLQAAGFQLMMDDFGSGYSSLNTLKSMDVDVLKIDMCFLEMSAEEEQKGIGILESVVNMARLLGIPIVLEGVENQHHENFMRNMGCRYAQGYYYFKPLPINQLENLLADERNLDFGGMCVKQVEALHTREFIDGNLFTDTMVNNILGAAAFYDIYENQIQITRVNEQYFQLVGVGTNDPENYNKKLWDHVRDDDRPKLFSLFEQAYDKRPGCADGYIHLLRLDGKVLWVYMKIFFLREKNGHKMFYCSLVDVTSFREKEEIKWDIGHTAGEFTEQEQDKLERYYGNIPCGYGLAKIILDPSGAPNDYEIIYINHEMAKTCGGDIKLLRHLIMKAFKDDQKDLFTKAYQAAYRGETLTHYAYSSISSHYLQLTLYQHEYGYVACLMRDVTHMQIHEGALNSMVLAYREVYFLHLRDNYCRMIYPDANGLMERGNYAAVVNRHFGTGKILKYDEDNVRKFLSLDNLRTVLKTQDSTEYRYRRSAKDYGIEDEWCLTSVTISERERGIPKTAVITIRSIDNIIKDEEEKRHLRMAQSLANMSDGFFIYRAIDDERILYANPAIMTIFGCNTMDEFMTLVNGSFKGLVHPDDLNRVEWEIQNQIHHSEGNMDYVQYRIIRKDGEVRWLDDCGHLENSEWGEEHRLFYVFVKDITDQITDIQKEKLLNSNQFYQKS</sequence>
<dbReference type="SUPFAM" id="SSF55073">
    <property type="entry name" value="Nucleotide cyclase"/>
    <property type="match status" value="1"/>
</dbReference>
<proteinExistence type="predicted"/>
<dbReference type="InterPro" id="IPR050706">
    <property type="entry name" value="Cyclic-di-GMP_PDE-like"/>
</dbReference>
<organism evidence="4 5">
    <name type="scientific">Sporofaciens musculi</name>
    <dbReference type="NCBI Taxonomy" id="2681861"/>
    <lineage>
        <taxon>Bacteria</taxon>
        <taxon>Bacillati</taxon>
        <taxon>Bacillota</taxon>
        <taxon>Clostridia</taxon>
        <taxon>Lachnospirales</taxon>
        <taxon>Lachnospiraceae</taxon>
        <taxon>Sporofaciens</taxon>
    </lineage>
</organism>
<feature type="domain" description="PAS" evidence="1">
    <location>
        <begin position="853"/>
        <end position="929"/>
    </location>
</feature>
<keyword evidence="5" id="KW-1185">Reference proteome</keyword>
<name>A0A7X3MKM9_9FIRM</name>
<dbReference type="InterPro" id="IPR043128">
    <property type="entry name" value="Rev_trsase/Diguanyl_cyclase"/>
</dbReference>
<dbReference type="SMART" id="SM00052">
    <property type="entry name" value="EAL"/>
    <property type="match status" value="1"/>
</dbReference>
<dbReference type="Gene3D" id="3.30.450.20">
    <property type="entry name" value="PAS domain"/>
    <property type="match status" value="2"/>
</dbReference>
<dbReference type="InterPro" id="IPR035919">
    <property type="entry name" value="EAL_sf"/>
</dbReference>
<protein>
    <submittedName>
        <fullName evidence="4">EAL domain-containing protein</fullName>
    </submittedName>
</protein>
<dbReference type="PANTHER" id="PTHR33121:SF71">
    <property type="entry name" value="OXYGEN SENSOR PROTEIN DOSP"/>
    <property type="match status" value="1"/>
</dbReference>
<feature type="domain" description="GGDEF" evidence="3">
    <location>
        <begin position="46"/>
        <end position="174"/>
    </location>
</feature>
<dbReference type="CDD" id="cd00130">
    <property type="entry name" value="PAS"/>
    <property type="match status" value="1"/>
</dbReference>
<dbReference type="SMART" id="SM00091">
    <property type="entry name" value="PAS"/>
    <property type="match status" value="2"/>
</dbReference>
<dbReference type="InterPro" id="IPR001633">
    <property type="entry name" value="EAL_dom"/>
</dbReference>
<dbReference type="InterPro" id="IPR000160">
    <property type="entry name" value="GGDEF_dom"/>
</dbReference>
<dbReference type="GO" id="GO:0071111">
    <property type="term" value="F:cyclic-guanylate-specific phosphodiesterase activity"/>
    <property type="evidence" value="ECO:0007669"/>
    <property type="project" value="InterPro"/>
</dbReference>
<dbReference type="PANTHER" id="PTHR33121">
    <property type="entry name" value="CYCLIC DI-GMP PHOSPHODIESTERASE PDEF"/>
    <property type="match status" value="1"/>
</dbReference>
<feature type="domain" description="EAL" evidence="2">
    <location>
        <begin position="183"/>
        <end position="437"/>
    </location>
</feature>
<dbReference type="SMART" id="SM00267">
    <property type="entry name" value="GGDEF"/>
    <property type="match status" value="1"/>
</dbReference>
<evidence type="ECO:0000259" key="1">
    <source>
        <dbReference type="PROSITE" id="PS50112"/>
    </source>
</evidence>
<dbReference type="NCBIfam" id="TIGR00229">
    <property type="entry name" value="sensory_box"/>
    <property type="match status" value="1"/>
</dbReference>
<dbReference type="PROSITE" id="PS50883">
    <property type="entry name" value="EAL"/>
    <property type="match status" value="1"/>
</dbReference>
<evidence type="ECO:0000313" key="4">
    <source>
        <dbReference type="EMBL" id="MXP78089.1"/>
    </source>
</evidence>
<accession>A0A7X3MKM9</accession>
<dbReference type="SUPFAM" id="SSF141868">
    <property type="entry name" value="EAL domain-like"/>
    <property type="match status" value="1"/>
</dbReference>
<dbReference type="Gene3D" id="3.30.70.270">
    <property type="match status" value="1"/>
</dbReference>
<dbReference type="Pfam" id="PF08447">
    <property type="entry name" value="PAS_3"/>
    <property type="match status" value="1"/>
</dbReference>
<dbReference type="InterPro" id="IPR000014">
    <property type="entry name" value="PAS"/>
</dbReference>
<dbReference type="RefSeq" id="WP_159754195.1">
    <property type="nucleotide sequence ID" value="NZ_WUQX01000001.1"/>
</dbReference>
<dbReference type="Gene3D" id="3.20.20.450">
    <property type="entry name" value="EAL domain"/>
    <property type="match status" value="1"/>
</dbReference>
<dbReference type="Pfam" id="PF13426">
    <property type="entry name" value="PAS_9"/>
    <property type="match status" value="1"/>
</dbReference>
<dbReference type="AlphaFoldDB" id="A0A7X3MKM9"/>
<dbReference type="PROSITE" id="PS50112">
    <property type="entry name" value="PAS"/>
    <property type="match status" value="1"/>
</dbReference>
<dbReference type="Pfam" id="PF00563">
    <property type="entry name" value="EAL"/>
    <property type="match status" value="1"/>
</dbReference>
<dbReference type="CDD" id="cd01948">
    <property type="entry name" value="EAL"/>
    <property type="match status" value="1"/>
</dbReference>